<reference evidence="4 5" key="1">
    <citation type="journal article" date="2019" name="Biocontrol Sci. Technol.">
        <title>Pseudomonas putida strain B2017 produced as technical grade active ingredient controls fungal and bacterial crop diseases.</title>
        <authorList>
            <person name="Oliver C."/>
            <person name="Hernandez I."/>
            <person name="Caminal M."/>
            <person name="Lara J.M."/>
            <person name="Fernandez C."/>
        </authorList>
    </citation>
    <scope>NUCLEOTIDE SEQUENCE [LARGE SCALE GENOMIC DNA]</scope>
    <source>
        <strain evidence="4 5">B2017</strain>
    </source>
</reference>
<dbReference type="PANTHER" id="PTHR38772">
    <property type="match status" value="1"/>
</dbReference>
<dbReference type="EMBL" id="QWEF01000001">
    <property type="protein sequence ID" value="TRZ60033.1"/>
    <property type="molecule type" value="Genomic_DNA"/>
</dbReference>
<evidence type="ECO:0000313" key="4">
    <source>
        <dbReference type="EMBL" id="TRZ60033.1"/>
    </source>
</evidence>
<keyword evidence="5" id="KW-1185">Reference proteome</keyword>
<name>A0ABY3D3B0_9PSED</name>
<comment type="subcellular location">
    <subcellularLocation>
        <location evidence="1">Cytoplasm</location>
        <location evidence="1">Nucleoid</location>
    </subcellularLocation>
</comment>
<evidence type="ECO:0000256" key="2">
    <source>
        <dbReference type="ARBA" id="ARBA00009035"/>
    </source>
</evidence>
<dbReference type="RefSeq" id="WP_143999688.1">
    <property type="nucleotide sequence ID" value="NZ_QWEF01000001.1"/>
</dbReference>
<organism evidence="4 5">
    <name type="scientific">Pseudomonas alloputida</name>
    <dbReference type="NCBI Taxonomy" id="1940621"/>
    <lineage>
        <taxon>Bacteria</taxon>
        <taxon>Pseudomonadati</taxon>
        <taxon>Pseudomonadota</taxon>
        <taxon>Gammaproteobacteria</taxon>
        <taxon>Pseudomonadales</taxon>
        <taxon>Pseudomonadaceae</taxon>
        <taxon>Pseudomonas</taxon>
    </lineage>
</organism>
<proteinExistence type="inferred from homology"/>
<keyword evidence="3" id="KW-0963">Cytoplasm</keyword>
<comment type="similarity">
    <text evidence="2">Belongs to the YejK family.</text>
</comment>
<comment type="caution">
    <text evidence="4">The sequence shown here is derived from an EMBL/GenBank/DDBJ whole genome shotgun (WGS) entry which is preliminary data.</text>
</comment>
<gene>
    <name evidence="4" type="ORF">DZA28_08665</name>
</gene>
<evidence type="ECO:0000256" key="3">
    <source>
        <dbReference type="ARBA" id="ARBA00022490"/>
    </source>
</evidence>
<dbReference type="InterPro" id="IPR007358">
    <property type="entry name" value="Nucleoid_associated_NdpA"/>
</dbReference>
<evidence type="ECO:0000313" key="5">
    <source>
        <dbReference type="Proteomes" id="UP001165882"/>
    </source>
</evidence>
<dbReference type="PANTHER" id="PTHR38772:SF1">
    <property type="entry name" value="NUCLEOID-ASSOCIATED PROTEIN YEJK"/>
    <property type="match status" value="1"/>
</dbReference>
<dbReference type="Pfam" id="PF04245">
    <property type="entry name" value="NA37"/>
    <property type="match status" value="1"/>
</dbReference>
<evidence type="ECO:0000256" key="1">
    <source>
        <dbReference type="ARBA" id="ARBA00004453"/>
    </source>
</evidence>
<sequence length="379" mass="41615">MAFTLVHAVIHSFEKEKGTLLVDRSKTVKKALFDPKKPTVISLAEGIHGLLGKKGNNVVWGQFESNGRQGRFPKSTETFSKGLSAENFEALTHVALGELIEQAKLETFSTGGHTLFAYYVSDAIPFILVANIKQRNGLRLGPDYIPEESVDIDMSKVHQACRINLARFSETLALLEDTSESNDNESEEAPDKTYLCFISKGRDSEASAYFIKGLGCTPGIASTRATANAIEVIEDFFRDRDELAPFTAQAKDNVITYLSKKQQDEQKATLQGIQTAASAAIPPEQADLVEMLEALPEILNSEESKIPEEFTVSKAILDKKTKIKGKSSRWSAQFDRSALSTSPDSIVCYNSAEATITFSDIPEAMKKMIESELNGRIGS</sequence>
<protein>
    <submittedName>
        <fullName evidence="4">Nucleoid-associated protein</fullName>
    </submittedName>
</protein>
<dbReference type="Proteomes" id="UP001165882">
    <property type="component" value="Unassembled WGS sequence"/>
</dbReference>
<accession>A0ABY3D3B0</accession>